<feature type="compositionally biased region" description="Basic and acidic residues" evidence="1">
    <location>
        <begin position="391"/>
        <end position="407"/>
    </location>
</feature>
<evidence type="ECO:0000259" key="2">
    <source>
        <dbReference type="Pfam" id="PF25896"/>
    </source>
</evidence>
<dbReference type="PANTHER" id="PTHR34568">
    <property type="entry name" value="RRM DOMAIN-CONTAINING PROTEIN"/>
    <property type="match status" value="1"/>
</dbReference>
<feature type="region of interest" description="Disordered" evidence="1">
    <location>
        <begin position="311"/>
        <end position="349"/>
    </location>
</feature>
<evidence type="ECO:0000313" key="4">
    <source>
        <dbReference type="Proteomes" id="UP001367508"/>
    </source>
</evidence>
<feature type="region of interest" description="Disordered" evidence="1">
    <location>
        <begin position="387"/>
        <end position="451"/>
    </location>
</feature>
<keyword evidence="4" id="KW-1185">Reference proteome</keyword>
<dbReference type="Pfam" id="PF25896">
    <property type="entry name" value="HTH_AT3G52170"/>
    <property type="match status" value="1"/>
</dbReference>
<dbReference type="EMBL" id="JAYMYQ010000008">
    <property type="protein sequence ID" value="KAK7314820.1"/>
    <property type="molecule type" value="Genomic_DNA"/>
</dbReference>
<feature type="domain" description="AT3G52170-like helix-turn-helix" evidence="2">
    <location>
        <begin position="68"/>
        <end position="117"/>
    </location>
</feature>
<dbReference type="Proteomes" id="UP001367508">
    <property type="component" value="Unassembled WGS sequence"/>
</dbReference>
<dbReference type="InterPro" id="IPR058942">
    <property type="entry name" value="AT3G52170-like"/>
</dbReference>
<feature type="compositionally biased region" description="Basic and acidic residues" evidence="1">
    <location>
        <begin position="416"/>
        <end position="436"/>
    </location>
</feature>
<name>A0AAN9KC75_CANGL</name>
<organism evidence="3 4">
    <name type="scientific">Canavalia gladiata</name>
    <name type="common">Sword bean</name>
    <name type="synonym">Dolichos gladiatus</name>
    <dbReference type="NCBI Taxonomy" id="3824"/>
    <lineage>
        <taxon>Eukaryota</taxon>
        <taxon>Viridiplantae</taxon>
        <taxon>Streptophyta</taxon>
        <taxon>Embryophyta</taxon>
        <taxon>Tracheophyta</taxon>
        <taxon>Spermatophyta</taxon>
        <taxon>Magnoliopsida</taxon>
        <taxon>eudicotyledons</taxon>
        <taxon>Gunneridae</taxon>
        <taxon>Pentapetalae</taxon>
        <taxon>rosids</taxon>
        <taxon>fabids</taxon>
        <taxon>Fabales</taxon>
        <taxon>Fabaceae</taxon>
        <taxon>Papilionoideae</taxon>
        <taxon>50 kb inversion clade</taxon>
        <taxon>NPAAA clade</taxon>
        <taxon>indigoferoid/millettioid clade</taxon>
        <taxon>Phaseoleae</taxon>
        <taxon>Canavalia</taxon>
    </lineage>
</organism>
<proteinExistence type="predicted"/>
<evidence type="ECO:0000256" key="1">
    <source>
        <dbReference type="SAM" id="MobiDB-lite"/>
    </source>
</evidence>
<dbReference type="PANTHER" id="PTHR34568:SF4">
    <property type="entry name" value="OS02G0638000 PROTEIN"/>
    <property type="match status" value="1"/>
</dbReference>
<sequence length="473" mass="53501">MRKKLLIASTKGLSFRSNHHFTTLQPKHLSFEVCNSVDSLKVQQRGWSYAASVPSEAPAIQKGRKKVTRHERRAMVESYVNKYRAENAGKFPGPRDTRHQVGGSYYIVRQIIQELQYKSKMNSSNSMGGILVEKQFDESKLLTSESVNASSGNIEIAKDKPIQNDSQSVVLDDKEIVDTGYEHLEGKRGPQTLHWNRRLFEEVEIMSTPSNHCIASESNLMEECSSESKPSGLHMPNDIKNEKAFPSYSDSVAPKSQPLEEKTEHFSPLFNENYGTDYRKAQDPEYDSIDMTSHQKMEENCINKQGYEGREQPDLEDLSRELSQPSLQVPNDVEGGEAVSRSSDSVTQERHLLKKEIEHYSAPFIEKSGSSCSKDQSHDTMFVDMENNPATEKRSFEKAGNERKEQDTLGDLPGVDDPKHKMEQSQRSSELDESKIDNPNNMETSVAAGSEKSNLWGNLKSFANGIINIWRRL</sequence>
<protein>
    <recommendedName>
        <fullName evidence="2">AT3G52170-like helix-turn-helix domain-containing protein</fullName>
    </recommendedName>
</protein>
<feature type="compositionally biased region" description="Basic and acidic residues" evidence="1">
    <location>
        <begin position="311"/>
        <end position="320"/>
    </location>
</feature>
<dbReference type="AlphaFoldDB" id="A0AAN9KC75"/>
<gene>
    <name evidence="3" type="ORF">VNO77_33348</name>
</gene>
<dbReference type="InterPro" id="IPR058941">
    <property type="entry name" value="HTH_AT3G52170-like"/>
</dbReference>
<accession>A0AAN9KC75</accession>
<comment type="caution">
    <text evidence="3">The sequence shown here is derived from an EMBL/GenBank/DDBJ whole genome shotgun (WGS) entry which is preliminary data.</text>
</comment>
<evidence type="ECO:0000313" key="3">
    <source>
        <dbReference type="EMBL" id="KAK7314820.1"/>
    </source>
</evidence>
<reference evidence="3 4" key="1">
    <citation type="submission" date="2024-01" db="EMBL/GenBank/DDBJ databases">
        <title>The genomes of 5 underutilized Papilionoideae crops provide insights into root nodulation and disease resistanc.</title>
        <authorList>
            <person name="Jiang F."/>
        </authorList>
    </citation>
    <scope>NUCLEOTIDE SEQUENCE [LARGE SCALE GENOMIC DNA]</scope>
    <source>
        <strain evidence="3">LVBAO_FW01</strain>
        <tissue evidence="3">Leaves</tissue>
    </source>
</reference>